<dbReference type="AlphaFoldDB" id="A0A1Y1JFM2"/>
<dbReference type="GeneID" id="39747768"/>
<gene>
    <name evidence="1" type="ORF">PGO_092500</name>
</gene>
<dbReference type="Proteomes" id="UP000195521">
    <property type="component" value="Unassembled WGS sequence"/>
</dbReference>
<keyword evidence="2" id="KW-1185">Reference proteome</keyword>
<organism evidence="1 2">
    <name type="scientific">Plasmodium gonderi</name>
    <dbReference type="NCBI Taxonomy" id="77519"/>
    <lineage>
        <taxon>Eukaryota</taxon>
        <taxon>Sar</taxon>
        <taxon>Alveolata</taxon>
        <taxon>Apicomplexa</taxon>
        <taxon>Aconoidasida</taxon>
        <taxon>Haemosporida</taxon>
        <taxon>Plasmodiidae</taxon>
        <taxon>Plasmodium</taxon>
        <taxon>Plasmodium (Plasmodium)</taxon>
    </lineage>
</organism>
<protein>
    <submittedName>
        <fullName evidence="1">Uncharacterized protein</fullName>
    </submittedName>
</protein>
<accession>A0A1Y1JFM2</accession>
<reference evidence="2" key="1">
    <citation type="submission" date="2017-04" db="EMBL/GenBank/DDBJ databases">
        <title>Plasmodium gonderi genome.</title>
        <authorList>
            <person name="Arisue N."/>
            <person name="Honma H."/>
            <person name="Kawai S."/>
            <person name="Tougan T."/>
            <person name="Tanabe K."/>
            <person name="Horii T."/>
        </authorList>
    </citation>
    <scope>NUCLEOTIDE SEQUENCE [LARGE SCALE GENOMIC DNA]</scope>
    <source>
        <strain evidence="2">ATCC 30045</strain>
    </source>
</reference>
<evidence type="ECO:0000313" key="1">
    <source>
        <dbReference type="EMBL" id="GAW81050.1"/>
    </source>
</evidence>
<comment type="caution">
    <text evidence="1">The sequence shown here is derived from an EMBL/GenBank/DDBJ whole genome shotgun (WGS) entry which is preliminary data.</text>
</comment>
<dbReference type="RefSeq" id="XP_028543639.1">
    <property type="nucleotide sequence ID" value="XM_028687838.1"/>
</dbReference>
<evidence type="ECO:0000313" key="2">
    <source>
        <dbReference type="Proteomes" id="UP000195521"/>
    </source>
</evidence>
<dbReference type="OMA" id="SCYPNIW"/>
<sequence>MINLIKLIEKKTCELFSSYPNIWKGNNSAFFFYILNAQHEDKNLIRNIFPILKNSENAYKNIYISLLQFRSNDFSAKMKTLKYIFYEYVLCNDTCKKEIQRDEIQELDVTRVENKTIFNDATKFSTFLVEENESINVDQEMSCFFFSVIPHLIMNDYLAFLKERKKEKNETRLRFLVKGGGKKKSKTKKGYIKDLIRYTASKNILHECFQNIEDNTHNENVKGNNEQNMTRMNNILEERKRVLGNGGYKISDINNFTNGRTNSYAIHSENNKEFTATLKKGELDQDIERNEHVCCIIEKHYSENFLMGIFFYIKNMIGYYEKLVNEKKKKKKNSFKTGKDYISCFIMHSICILFYICCMNQNFISICYDLIKNIKNKLTIYMNTSIIISMSEFILFFSSHEKFVNVSNYLFMNFIREYKDCLTAVSFFDFIMKNLYILEDRNFFFKKYCSIILKAYFYHYRIFKNDLIYLLPSLIYEKNYKDVFCFLLYVPLLVDMENVESIRDFNSRKGQNPSPQADMDFKRTKEYVEKGKTTLLVQELEGIKTRVEEKNKRKVMDIRDNIPVYLKAYFESIIRLEDKKKVRRSWVEEITKIILHKLTCSDILEILNKESIKEILKNVNYIVRNNSKILLHFKGEFINLLKNESRYYYFINRKLLQILAENIKHMKITYDDIEDYYITLYSFFSNENYIELKFWISLIHAFTNIAIYCHDLSTNVLTAYTKFISQSQVTLTLKQIVIQHISLIKNVSYVKTISF</sequence>
<dbReference type="OrthoDB" id="371232at2759"/>
<name>A0A1Y1JFM2_PLAGO</name>
<proteinExistence type="predicted"/>
<dbReference type="EMBL" id="BDQF01000010">
    <property type="protein sequence ID" value="GAW81050.1"/>
    <property type="molecule type" value="Genomic_DNA"/>
</dbReference>